<dbReference type="PANTHER" id="PTHR44167">
    <property type="entry name" value="OVARIAN-SPECIFIC SERINE/THREONINE-PROTEIN KINASE LOK-RELATED"/>
    <property type="match status" value="1"/>
</dbReference>
<proteinExistence type="predicted"/>
<dbReference type="GO" id="GO:0044773">
    <property type="term" value="P:mitotic DNA damage checkpoint signaling"/>
    <property type="evidence" value="ECO:0007669"/>
    <property type="project" value="TreeGrafter"/>
</dbReference>
<feature type="compositionally biased region" description="Low complexity" evidence="7">
    <location>
        <begin position="664"/>
        <end position="679"/>
    </location>
</feature>
<dbReference type="GO" id="GO:0005524">
    <property type="term" value="F:ATP binding"/>
    <property type="evidence" value="ECO:0007669"/>
    <property type="project" value="UniProtKB-KW"/>
</dbReference>
<feature type="compositionally biased region" description="Low complexity" evidence="7">
    <location>
        <begin position="310"/>
        <end position="323"/>
    </location>
</feature>
<keyword evidence="10" id="KW-1185">Reference proteome</keyword>
<dbReference type="GO" id="GO:0004674">
    <property type="term" value="F:protein serine/threonine kinase activity"/>
    <property type="evidence" value="ECO:0007669"/>
    <property type="project" value="UniProtKB-KW"/>
</dbReference>
<feature type="region of interest" description="Disordered" evidence="7">
    <location>
        <begin position="660"/>
        <end position="694"/>
    </location>
</feature>
<evidence type="ECO:0000256" key="5">
    <source>
        <dbReference type="ARBA" id="ARBA00022777"/>
    </source>
</evidence>
<evidence type="ECO:0000259" key="8">
    <source>
        <dbReference type="PROSITE" id="PS50011"/>
    </source>
</evidence>
<keyword evidence="4" id="KW-0547">Nucleotide-binding</keyword>
<dbReference type="AlphaFoldDB" id="A0A068RFK0"/>
<dbReference type="CDD" id="cd14019">
    <property type="entry name" value="STKc_Cdc7"/>
    <property type="match status" value="1"/>
</dbReference>
<feature type="region of interest" description="Disordered" evidence="7">
    <location>
        <begin position="170"/>
        <end position="468"/>
    </location>
</feature>
<dbReference type="InterPro" id="IPR000719">
    <property type="entry name" value="Prot_kinase_dom"/>
</dbReference>
<feature type="compositionally biased region" description="Basic and acidic residues" evidence="7">
    <location>
        <begin position="351"/>
        <end position="412"/>
    </location>
</feature>
<dbReference type="InterPro" id="IPR011009">
    <property type="entry name" value="Kinase-like_dom_sf"/>
</dbReference>
<evidence type="ECO:0000256" key="7">
    <source>
        <dbReference type="SAM" id="MobiDB-lite"/>
    </source>
</evidence>
<organism evidence="9 10">
    <name type="scientific">Lichtheimia corymbifera JMRC:FSU:9682</name>
    <dbReference type="NCBI Taxonomy" id="1263082"/>
    <lineage>
        <taxon>Eukaryota</taxon>
        <taxon>Fungi</taxon>
        <taxon>Fungi incertae sedis</taxon>
        <taxon>Mucoromycota</taxon>
        <taxon>Mucoromycotina</taxon>
        <taxon>Mucoromycetes</taxon>
        <taxon>Mucorales</taxon>
        <taxon>Lichtheimiaceae</taxon>
        <taxon>Lichtheimia</taxon>
    </lineage>
</organism>
<dbReference type="EMBL" id="CBTN010000001">
    <property type="protein sequence ID" value="CDH48407.1"/>
    <property type="molecule type" value="Genomic_DNA"/>
</dbReference>
<dbReference type="Gene3D" id="1.10.510.10">
    <property type="entry name" value="Transferase(Phosphotransferase) domain 1"/>
    <property type="match status" value="1"/>
</dbReference>
<comment type="caution">
    <text evidence="9">The sequence shown here is derived from an EMBL/GenBank/DDBJ whole genome shotgun (WGS) entry which is preliminary data.</text>
</comment>
<keyword evidence="5" id="KW-0418">Kinase</keyword>
<reference evidence="9" key="1">
    <citation type="submission" date="2013-08" db="EMBL/GenBank/DDBJ databases">
        <title>Gene expansion shapes genome architecture in the human pathogen Lichtheimia corymbifera: an evolutionary genomics analysis in the ancient terrestrial Mucorales (Mucoromycotina).</title>
        <authorList>
            <person name="Schwartze V.U."/>
            <person name="Winter S."/>
            <person name="Shelest E."/>
            <person name="Marcet-Houben M."/>
            <person name="Horn F."/>
            <person name="Wehner S."/>
            <person name="Hoffmann K."/>
            <person name="Riege K."/>
            <person name="Sammeth M."/>
            <person name="Nowrousian M."/>
            <person name="Valiante V."/>
            <person name="Linde J."/>
            <person name="Jacobsen I.D."/>
            <person name="Marz M."/>
            <person name="Brakhage A.A."/>
            <person name="Gabaldon T."/>
            <person name="Bocker S."/>
            <person name="Voigt K."/>
        </authorList>
    </citation>
    <scope>NUCLEOTIDE SEQUENCE [LARGE SCALE GENOMIC DNA]</scope>
    <source>
        <strain evidence="9">FSU 9682</strain>
    </source>
</reference>
<feature type="compositionally biased region" description="Basic residues" evidence="7">
    <location>
        <begin position="24"/>
        <end position="37"/>
    </location>
</feature>
<dbReference type="VEuPathDB" id="FungiDB:LCOR_00190.1"/>
<dbReference type="EC" id="2.7.11.1" evidence="1"/>
<gene>
    <name evidence="9" type="ORF">LCOR_00190.1</name>
</gene>
<evidence type="ECO:0000313" key="9">
    <source>
        <dbReference type="EMBL" id="CDH48407.1"/>
    </source>
</evidence>
<feature type="compositionally biased region" description="Basic and acidic residues" evidence="7">
    <location>
        <begin position="299"/>
        <end position="309"/>
    </location>
</feature>
<evidence type="ECO:0000256" key="3">
    <source>
        <dbReference type="ARBA" id="ARBA00022679"/>
    </source>
</evidence>
<keyword evidence="2" id="KW-0723">Serine/threonine-protein kinase</keyword>
<dbReference type="PROSITE" id="PS50011">
    <property type="entry name" value="PROTEIN_KINASE_DOM"/>
    <property type="match status" value="1"/>
</dbReference>
<dbReference type="SMART" id="SM00220">
    <property type="entry name" value="S_TKc"/>
    <property type="match status" value="1"/>
</dbReference>
<dbReference type="Proteomes" id="UP000027586">
    <property type="component" value="Unassembled WGS sequence"/>
</dbReference>
<evidence type="ECO:0000256" key="1">
    <source>
        <dbReference type="ARBA" id="ARBA00012513"/>
    </source>
</evidence>
<dbReference type="PROSITE" id="PS00108">
    <property type="entry name" value="PROTEIN_KINASE_ST"/>
    <property type="match status" value="1"/>
</dbReference>
<feature type="compositionally biased region" description="Basic and acidic residues" evidence="7">
    <location>
        <begin position="329"/>
        <end position="341"/>
    </location>
</feature>
<protein>
    <recommendedName>
        <fullName evidence="1">non-specific serine/threonine protein kinase</fullName>
        <ecNumber evidence="1">2.7.11.1</ecNumber>
    </recommendedName>
</protein>
<sequence length="886" mass="100988">MRTSKIAHNVDDRGIPIVIPSASPHRHPTPHSPRYRPPRFDTDDYDEVRVCRLRQDRNSLLEVYDNYYQDPNPSQLRLFYRHVPHSSSSHMSDSLQDAPTEPLQSPSATPLHARDSSPLRRSNSRKRLRDGSSPLGQRSPIAAPLRGPMPLTNTFNNRLSALLQEQRQQRQQLLLQQQQQQQQRKENEENDDEDGSLSNMKQGHKRRLIEQQGESSQHPHLEPIHTPPQPTTTTVSPITTAPTPTSTQSSPILSPVKEHLMLTPPKPSPPITRHKQHAAHPPLPSLQHDPSHQQTLEEPPAKENLDQTHEIPNQQHQQQIQPNDVQSTQEKEQQDNAKDEQQNNVEEEQQTEAKEEQHDNVEEVQHDNKDNPAKELQQEDSKIEAIIDPKVEESKENCNDTQREAIDPKVEECNDAQPKAGEADTLSTEQPKPEDPSTQANQPKDKENDKVADEEKEDESAKTRKRDPQIEEIDRKVKRLREYYDIKYKIGEGTFSTVYKAVDVRYEHYNNAQWEQQLLDAHRMVDSNADEKSIPTGTSRLVALKRVYCISSPTRIANEISILQDLRGCSCVAPLITAFRQAEEFFIVMPYIEHEDFRDIHRKMTADDIRCYMRTLLTGLSHLHARKIIHRDVKPNNFLYSYQRRSGVLIDFGLAEREKSIENQQQAKPQRQQQQLPLQQHHRTPPALTRSASFIKSNSLNNKENIPTADDGVREIGYIKYDPRRGIQANRAGTKGFRAPEILLRQVNQTGAIDIWSAGVILISLLTGRYPFFLANDDGDALVEIASLFGTNALKTFATKLKRIFETNIPSLHPEPRSLLQVCMNLNGEKLKTWSSSDLETAVDLLQKCLTVDCNERITAKDALQHPFLQLSSSSSSSSPSQPSNT</sequence>
<feature type="compositionally biased region" description="Low complexity" evidence="7">
    <location>
        <begin position="231"/>
        <end position="255"/>
    </location>
</feature>
<feature type="compositionally biased region" description="Low complexity" evidence="7">
    <location>
        <begin position="85"/>
        <end position="94"/>
    </location>
</feature>
<evidence type="ECO:0000313" key="10">
    <source>
        <dbReference type="Proteomes" id="UP000027586"/>
    </source>
</evidence>
<keyword evidence="6" id="KW-0067">ATP-binding</keyword>
<dbReference type="Gene3D" id="3.30.200.20">
    <property type="entry name" value="Phosphorylase Kinase, domain 1"/>
    <property type="match status" value="1"/>
</dbReference>
<feature type="compositionally biased region" description="Low complexity" evidence="7">
    <location>
        <begin position="170"/>
        <end position="182"/>
    </location>
</feature>
<feature type="region of interest" description="Disordered" evidence="7">
    <location>
        <begin position="1"/>
        <end position="42"/>
    </location>
</feature>
<evidence type="ECO:0000256" key="2">
    <source>
        <dbReference type="ARBA" id="ARBA00022527"/>
    </source>
</evidence>
<accession>A0A068RFK0</accession>
<dbReference type="OrthoDB" id="10020333at2759"/>
<dbReference type="Pfam" id="PF00069">
    <property type="entry name" value="Pkinase"/>
    <property type="match status" value="2"/>
</dbReference>
<evidence type="ECO:0000256" key="4">
    <source>
        <dbReference type="ARBA" id="ARBA00022741"/>
    </source>
</evidence>
<evidence type="ECO:0000256" key="6">
    <source>
        <dbReference type="ARBA" id="ARBA00022840"/>
    </source>
</evidence>
<feature type="domain" description="Protein kinase" evidence="8">
    <location>
        <begin position="484"/>
        <end position="869"/>
    </location>
</feature>
<keyword evidence="3" id="KW-0808">Transferase</keyword>
<dbReference type="InterPro" id="IPR008271">
    <property type="entry name" value="Ser/Thr_kinase_AS"/>
</dbReference>
<feature type="compositionally biased region" description="Basic and acidic residues" evidence="7">
    <location>
        <begin position="443"/>
        <end position="468"/>
    </location>
</feature>
<name>A0A068RFK0_9FUNG</name>
<dbReference type="SUPFAM" id="SSF56112">
    <property type="entry name" value="Protein kinase-like (PK-like)"/>
    <property type="match status" value="1"/>
</dbReference>
<feature type="region of interest" description="Disordered" evidence="7">
    <location>
        <begin position="85"/>
        <end position="154"/>
    </location>
</feature>
<dbReference type="PANTHER" id="PTHR44167:SF23">
    <property type="entry name" value="CDC7 KINASE, ISOFORM A-RELATED"/>
    <property type="match status" value="1"/>
</dbReference>
<dbReference type="STRING" id="1263082.A0A068RFK0"/>
<dbReference type="GO" id="GO:0005634">
    <property type="term" value="C:nucleus"/>
    <property type="evidence" value="ECO:0007669"/>
    <property type="project" value="TreeGrafter"/>
</dbReference>
<feature type="compositionally biased region" description="Polar residues" evidence="7">
    <location>
        <begin position="425"/>
        <end position="442"/>
    </location>
</feature>